<keyword evidence="6" id="KW-0812">Transmembrane</keyword>
<keyword evidence="10 13" id="KW-0408">Iron</keyword>
<dbReference type="InterPro" id="IPR002401">
    <property type="entry name" value="Cyt_P450_E_grp-I"/>
</dbReference>
<comment type="subcellular location">
    <subcellularLocation>
        <location evidence="2">Membrane</location>
    </subcellularLocation>
</comment>
<feature type="signal peptide" evidence="15">
    <location>
        <begin position="1"/>
        <end position="27"/>
    </location>
</feature>
<dbReference type="GO" id="GO:0016705">
    <property type="term" value="F:oxidoreductase activity, acting on paired donors, with incorporation or reduction of molecular oxygen"/>
    <property type="evidence" value="ECO:0007669"/>
    <property type="project" value="InterPro"/>
</dbReference>
<dbReference type="Proteomes" id="UP000245884">
    <property type="component" value="Unassembled WGS sequence"/>
</dbReference>
<evidence type="ECO:0000256" key="10">
    <source>
        <dbReference type="ARBA" id="ARBA00023004"/>
    </source>
</evidence>
<dbReference type="PANTHER" id="PTHR46300">
    <property type="entry name" value="P450, PUTATIVE (EUROFUNG)-RELATED-RELATED"/>
    <property type="match status" value="1"/>
</dbReference>
<dbReference type="OrthoDB" id="3934656at2759"/>
<dbReference type="Gene3D" id="1.10.630.10">
    <property type="entry name" value="Cytochrome P450"/>
    <property type="match status" value="1"/>
</dbReference>
<evidence type="ECO:0000256" key="11">
    <source>
        <dbReference type="ARBA" id="ARBA00023033"/>
    </source>
</evidence>
<dbReference type="InterPro" id="IPR017972">
    <property type="entry name" value="Cyt_P450_CS"/>
</dbReference>
<keyword evidence="5 13" id="KW-0349">Heme</keyword>
<keyword evidence="12" id="KW-0472">Membrane</keyword>
<comment type="cofactor">
    <cofactor evidence="1 13">
        <name>heme</name>
        <dbReference type="ChEBI" id="CHEBI:30413"/>
    </cofactor>
</comment>
<evidence type="ECO:0000256" key="13">
    <source>
        <dbReference type="PIRSR" id="PIRSR602401-1"/>
    </source>
</evidence>
<accession>A0A316UUC6</accession>
<evidence type="ECO:0000256" key="1">
    <source>
        <dbReference type="ARBA" id="ARBA00001971"/>
    </source>
</evidence>
<evidence type="ECO:0000313" key="16">
    <source>
        <dbReference type="EMBL" id="PWN28398.1"/>
    </source>
</evidence>
<evidence type="ECO:0000256" key="14">
    <source>
        <dbReference type="RuleBase" id="RU000461"/>
    </source>
</evidence>
<dbReference type="PROSITE" id="PS00086">
    <property type="entry name" value="CYTOCHROME_P450"/>
    <property type="match status" value="1"/>
</dbReference>
<organism evidence="16 17">
    <name type="scientific">Jaminaea rosea</name>
    <dbReference type="NCBI Taxonomy" id="1569628"/>
    <lineage>
        <taxon>Eukaryota</taxon>
        <taxon>Fungi</taxon>
        <taxon>Dikarya</taxon>
        <taxon>Basidiomycota</taxon>
        <taxon>Ustilaginomycotina</taxon>
        <taxon>Exobasidiomycetes</taxon>
        <taxon>Microstromatales</taxon>
        <taxon>Microstromatales incertae sedis</taxon>
        <taxon>Jaminaea</taxon>
    </lineage>
</organism>
<dbReference type="GO" id="GO:0005506">
    <property type="term" value="F:iron ion binding"/>
    <property type="evidence" value="ECO:0007669"/>
    <property type="project" value="InterPro"/>
</dbReference>
<dbReference type="InterPro" id="IPR001128">
    <property type="entry name" value="Cyt_P450"/>
</dbReference>
<evidence type="ECO:0000313" key="17">
    <source>
        <dbReference type="Proteomes" id="UP000245884"/>
    </source>
</evidence>
<evidence type="ECO:0000256" key="4">
    <source>
        <dbReference type="ARBA" id="ARBA00010617"/>
    </source>
</evidence>
<evidence type="ECO:0000256" key="3">
    <source>
        <dbReference type="ARBA" id="ARBA00005179"/>
    </source>
</evidence>
<evidence type="ECO:0000256" key="2">
    <source>
        <dbReference type="ARBA" id="ARBA00004370"/>
    </source>
</evidence>
<dbReference type="RefSeq" id="XP_025363010.1">
    <property type="nucleotide sequence ID" value="XM_025503508.1"/>
</dbReference>
<dbReference type="GO" id="GO:0004497">
    <property type="term" value="F:monooxygenase activity"/>
    <property type="evidence" value="ECO:0007669"/>
    <property type="project" value="UniProtKB-KW"/>
</dbReference>
<evidence type="ECO:0000256" key="8">
    <source>
        <dbReference type="ARBA" id="ARBA00022989"/>
    </source>
</evidence>
<dbReference type="GO" id="GO:0016020">
    <property type="term" value="C:membrane"/>
    <property type="evidence" value="ECO:0007669"/>
    <property type="project" value="UniProtKB-SubCell"/>
</dbReference>
<keyword evidence="11 14" id="KW-0503">Monooxygenase</keyword>
<dbReference type="PRINTS" id="PR00463">
    <property type="entry name" value="EP450I"/>
</dbReference>
<reference evidence="16 17" key="1">
    <citation type="journal article" date="2018" name="Mol. Biol. Evol.">
        <title>Broad Genomic Sampling Reveals a Smut Pathogenic Ancestry of the Fungal Clade Ustilaginomycotina.</title>
        <authorList>
            <person name="Kijpornyongpan T."/>
            <person name="Mondo S.J."/>
            <person name="Barry K."/>
            <person name="Sandor L."/>
            <person name="Lee J."/>
            <person name="Lipzen A."/>
            <person name="Pangilinan J."/>
            <person name="LaButti K."/>
            <person name="Hainaut M."/>
            <person name="Henrissat B."/>
            <person name="Grigoriev I.V."/>
            <person name="Spatafora J.W."/>
            <person name="Aime M.C."/>
        </authorList>
    </citation>
    <scope>NUCLEOTIDE SEQUENCE [LARGE SCALE GENOMIC DNA]</scope>
    <source>
        <strain evidence="16 17">MCA 5214</strain>
    </source>
</reference>
<evidence type="ECO:0000256" key="6">
    <source>
        <dbReference type="ARBA" id="ARBA00022692"/>
    </source>
</evidence>
<name>A0A316UUC6_9BASI</name>
<feature type="chain" id="PRO_5016326191" evidence="15">
    <location>
        <begin position="28"/>
        <end position="611"/>
    </location>
</feature>
<keyword evidence="15" id="KW-0732">Signal</keyword>
<dbReference type="GeneID" id="37025331"/>
<gene>
    <name evidence="16" type="ORF">BDZ90DRAFT_147401</name>
</gene>
<comment type="pathway">
    <text evidence="3">Secondary metabolite biosynthesis.</text>
</comment>
<evidence type="ECO:0000256" key="15">
    <source>
        <dbReference type="SAM" id="SignalP"/>
    </source>
</evidence>
<dbReference type="GO" id="GO:0020037">
    <property type="term" value="F:heme binding"/>
    <property type="evidence" value="ECO:0007669"/>
    <property type="project" value="InterPro"/>
</dbReference>
<keyword evidence="9 14" id="KW-0560">Oxidoreductase</keyword>
<keyword evidence="8" id="KW-1133">Transmembrane helix</keyword>
<dbReference type="Pfam" id="PF00067">
    <property type="entry name" value="p450"/>
    <property type="match status" value="2"/>
</dbReference>
<evidence type="ECO:0000256" key="12">
    <source>
        <dbReference type="ARBA" id="ARBA00023136"/>
    </source>
</evidence>
<dbReference type="STRING" id="1569628.A0A316UUC6"/>
<keyword evidence="17" id="KW-1185">Reference proteome</keyword>
<dbReference type="InterPro" id="IPR050364">
    <property type="entry name" value="Cytochrome_P450_fung"/>
</dbReference>
<keyword evidence="7 13" id="KW-0479">Metal-binding</keyword>
<proteinExistence type="inferred from homology"/>
<feature type="binding site" description="axial binding residue" evidence="13">
    <location>
        <position position="519"/>
    </location>
    <ligand>
        <name>heme</name>
        <dbReference type="ChEBI" id="CHEBI:30413"/>
    </ligand>
    <ligandPart>
        <name>Fe</name>
        <dbReference type="ChEBI" id="CHEBI:18248"/>
    </ligandPart>
</feature>
<dbReference type="SUPFAM" id="SSF48264">
    <property type="entry name" value="Cytochrome P450"/>
    <property type="match status" value="1"/>
</dbReference>
<protein>
    <submittedName>
        <fullName evidence="16">Cytochrome P450</fullName>
    </submittedName>
</protein>
<dbReference type="PANTHER" id="PTHR46300:SF2">
    <property type="entry name" value="CYTOCHROME P450 MONOOXYGENASE ALNH-RELATED"/>
    <property type="match status" value="1"/>
</dbReference>
<evidence type="ECO:0000256" key="5">
    <source>
        <dbReference type="ARBA" id="ARBA00022617"/>
    </source>
</evidence>
<sequence>MLEIATSSAGLWSALALLLLLHLLTQSRDPLHWISSAPSLPIFGSAPLLPRQGGWLRWQAWARSARDASKAPQGLLRLELFTQRFVLVTSAALARTLLNGGTRRRTLSGRPPLAMIQDSQSLTGHRAHYYAFMTMNADFKRHRWAAMNMFNEARRQGYWGRIETQCSEMLRAMVGLDPVYASQTRAEATSPRCLLEAYSSSTITSLVFGDASAATSARLRNEAGEFLNVLAPASYIVNLVPQLQWLPRTVNPWKRYEEGRWQRQCGWFKTLWQDFVKRRYGEVKREEADCFAAVYQASKVMCDAANDADQEGDHSGSNSRRPALGLRNDDDATWCLGMSMLPGAYTVSSSLSTILRALVAFPEVQRNLQEELDEYLCARSDEHAGAADKHRIPIERDALSLPYLQAFLRECQRWRPVIPTGIPHQVMQDEDIWIKEDGEVLTDPLKARLTTAKRHLLPAGTILFAPEYLYSRDEGVYIDPGRFDPSRWLTSDTAPWVLRDPASAPLVNATAFGWGARRCPGAILAQYQLHVATLGLLWLFDFTLPENLETQALLNQGLAEGERRGGMAWPREWRESGMIPREVEGRCPVERVQVKVRRKERLQILLSQNEV</sequence>
<comment type="similarity">
    <text evidence="4 14">Belongs to the cytochrome P450 family.</text>
</comment>
<dbReference type="AlphaFoldDB" id="A0A316UUC6"/>
<evidence type="ECO:0000256" key="7">
    <source>
        <dbReference type="ARBA" id="ARBA00022723"/>
    </source>
</evidence>
<dbReference type="EMBL" id="KZ819665">
    <property type="protein sequence ID" value="PWN28398.1"/>
    <property type="molecule type" value="Genomic_DNA"/>
</dbReference>
<evidence type="ECO:0000256" key="9">
    <source>
        <dbReference type="ARBA" id="ARBA00023002"/>
    </source>
</evidence>
<dbReference type="InterPro" id="IPR036396">
    <property type="entry name" value="Cyt_P450_sf"/>
</dbReference>